<accession>A0A8S3Y1E7</accession>
<organism evidence="1 2">
    <name type="scientific">Parnassius apollo</name>
    <name type="common">Apollo butterfly</name>
    <name type="synonym">Papilio apollo</name>
    <dbReference type="NCBI Taxonomy" id="110799"/>
    <lineage>
        <taxon>Eukaryota</taxon>
        <taxon>Metazoa</taxon>
        <taxon>Ecdysozoa</taxon>
        <taxon>Arthropoda</taxon>
        <taxon>Hexapoda</taxon>
        <taxon>Insecta</taxon>
        <taxon>Pterygota</taxon>
        <taxon>Neoptera</taxon>
        <taxon>Endopterygota</taxon>
        <taxon>Lepidoptera</taxon>
        <taxon>Glossata</taxon>
        <taxon>Ditrysia</taxon>
        <taxon>Papilionoidea</taxon>
        <taxon>Papilionidae</taxon>
        <taxon>Parnassiinae</taxon>
        <taxon>Parnassini</taxon>
        <taxon>Parnassius</taxon>
        <taxon>Parnassius</taxon>
    </lineage>
</organism>
<sequence>MFLITCRSFYVELAKQILQRFDFKDSLFNFIDLVNPSVAQSFTFKSLKPIFVRFPVLYAYYNMQYAVDDEWREYALLDHESYDLHPSDDAEEYWLKVFHLKNALGQSLFPNF</sequence>
<dbReference type="OrthoDB" id="6159421at2759"/>
<evidence type="ECO:0000313" key="1">
    <source>
        <dbReference type="EMBL" id="CAG5042174.1"/>
    </source>
</evidence>
<keyword evidence="2" id="KW-1185">Reference proteome</keyword>
<dbReference type="AlphaFoldDB" id="A0A8S3Y1E7"/>
<comment type="caution">
    <text evidence="1">The sequence shown here is derived from an EMBL/GenBank/DDBJ whole genome shotgun (WGS) entry which is preliminary data.</text>
</comment>
<dbReference type="Proteomes" id="UP000691718">
    <property type="component" value="Unassembled WGS sequence"/>
</dbReference>
<gene>
    <name evidence="1" type="ORF">PAPOLLO_LOCUS22375</name>
</gene>
<evidence type="ECO:0000313" key="2">
    <source>
        <dbReference type="Proteomes" id="UP000691718"/>
    </source>
</evidence>
<name>A0A8S3Y1E7_PARAO</name>
<dbReference type="EMBL" id="CAJQZP010001367">
    <property type="protein sequence ID" value="CAG5042174.1"/>
    <property type="molecule type" value="Genomic_DNA"/>
</dbReference>
<proteinExistence type="predicted"/>
<reference evidence="1" key="1">
    <citation type="submission" date="2021-04" db="EMBL/GenBank/DDBJ databases">
        <authorList>
            <person name="Tunstrom K."/>
        </authorList>
    </citation>
    <scope>NUCLEOTIDE SEQUENCE</scope>
</reference>
<protein>
    <submittedName>
        <fullName evidence="1">(apollo) hypothetical protein</fullName>
    </submittedName>
</protein>